<evidence type="ECO:0000313" key="2">
    <source>
        <dbReference type="EMBL" id="QRJ63603.1"/>
    </source>
</evidence>
<dbReference type="AlphaFoldDB" id="A0A974PYU7"/>
<evidence type="ECO:0000259" key="1">
    <source>
        <dbReference type="Pfam" id="PF13579"/>
    </source>
</evidence>
<protein>
    <submittedName>
        <fullName evidence="2">Glycosyltransferase family 4 protein</fullName>
    </submittedName>
</protein>
<reference evidence="2" key="1">
    <citation type="submission" date="2020-11" db="EMBL/GenBank/DDBJ databases">
        <title>Azospira restricta DSM 18626 genome sequence.</title>
        <authorList>
            <person name="Moe W.M."/>
        </authorList>
    </citation>
    <scope>NUCLEOTIDE SEQUENCE</scope>
    <source>
        <strain evidence="2">DSM 18626</strain>
    </source>
</reference>
<dbReference type="Pfam" id="PF13579">
    <property type="entry name" value="Glyco_trans_4_4"/>
    <property type="match status" value="1"/>
</dbReference>
<proteinExistence type="predicted"/>
<dbReference type="PANTHER" id="PTHR45947:SF13">
    <property type="entry name" value="TRANSFERASE"/>
    <property type="match status" value="1"/>
</dbReference>
<sequence length="405" mass="43969">MKILLLAALYPPNARGGAEIVAEQMARGLAGRGHEVAVLTLSPSGVEDETTVDGTRIIRIPLINLYRNLDAAGKSVWMKRLWHAVDIYNAPMGRKVEQIIRELTPDLVCSHNLPGFSVAALAAAHRMRVPLVQVLHDNYFICPLSTCYRNDQPCAKHCLDCRLARWPHRRLSASASAVVGVSAFTLDRVTRNGMFAGVPRFVIYNTRNLPFAEKTGPMVVGGPHRFGYLGALTAHKGIESLICAFRDGIATGSATLTIAGTGEPAYIAHLQRIADPAPIRFVGQMPAQDFFARIDTLVVPSLCHEALSLAAIEAGLASRPVIAARRGGLPEVVADGRNGLLYDPDIPGALSACMQRLIDDNPLYEQLANSGRNASSSFGDIEAWLSHYESVFNFVLTNRTSPKNR</sequence>
<organism evidence="2 3">
    <name type="scientific">Azospira restricta</name>
    <dbReference type="NCBI Taxonomy" id="404405"/>
    <lineage>
        <taxon>Bacteria</taxon>
        <taxon>Pseudomonadati</taxon>
        <taxon>Pseudomonadota</taxon>
        <taxon>Betaproteobacteria</taxon>
        <taxon>Rhodocyclales</taxon>
        <taxon>Rhodocyclaceae</taxon>
        <taxon>Azospira</taxon>
    </lineage>
</organism>
<keyword evidence="3" id="KW-1185">Reference proteome</keyword>
<dbReference type="KEGG" id="ares:IWH25_17990"/>
<evidence type="ECO:0000313" key="3">
    <source>
        <dbReference type="Proteomes" id="UP000663444"/>
    </source>
</evidence>
<name>A0A974PYU7_9RHOO</name>
<dbReference type="GO" id="GO:0016757">
    <property type="term" value="F:glycosyltransferase activity"/>
    <property type="evidence" value="ECO:0007669"/>
    <property type="project" value="TreeGrafter"/>
</dbReference>
<dbReference type="Proteomes" id="UP000663444">
    <property type="component" value="Chromosome"/>
</dbReference>
<dbReference type="RefSeq" id="WP_203387133.1">
    <property type="nucleotide sequence ID" value="NZ_CP064781.1"/>
</dbReference>
<dbReference type="CDD" id="cd03823">
    <property type="entry name" value="GT4_ExpE7-like"/>
    <property type="match status" value="1"/>
</dbReference>
<dbReference type="InterPro" id="IPR050194">
    <property type="entry name" value="Glycosyltransferase_grp1"/>
</dbReference>
<accession>A0A974PYU7</accession>
<gene>
    <name evidence="2" type="ORF">IWH25_17990</name>
</gene>
<dbReference type="EMBL" id="CP064781">
    <property type="protein sequence ID" value="QRJ63603.1"/>
    <property type="molecule type" value="Genomic_DNA"/>
</dbReference>
<dbReference type="PANTHER" id="PTHR45947">
    <property type="entry name" value="SULFOQUINOVOSYL TRANSFERASE SQD2"/>
    <property type="match status" value="1"/>
</dbReference>
<feature type="domain" description="Glycosyltransferase subfamily 4-like N-terminal" evidence="1">
    <location>
        <begin position="16"/>
        <end position="196"/>
    </location>
</feature>
<dbReference type="SUPFAM" id="SSF53756">
    <property type="entry name" value="UDP-Glycosyltransferase/glycogen phosphorylase"/>
    <property type="match status" value="1"/>
</dbReference>
<dbReference type="InterPro" id="IPR028098">
    <property type="entry name" value="Glyco_trans_4-like_N"/>
</dbReference>
<dbReference type="Pfam" id="PF13692">
    <property type="entry name" value="Glyco_trans_1_4"/>
    <property type="match status" value="1"/>
</dbReference>
<dbReference type="Gene3D" id="3.40.50.2000">
    <property type="entry name" value="Glycogen Phosphorylase B"/>
    <property type="match status" value="2"/>
</dbReference>